<feature type="compositionally biased region" description="Polar residues" evidence="1">
    <location>
        <begin position="45"/>
        <end position="55"/>
    </location>
</feature>
<feature type="region of interest" description="Disordered" evidence="1">
    <location>
        <begin position="35"/>
        <end position="55"/>
    </location>
</feature>
<comment type="caution">
    <text evidence="2">The sequence shown here is derived from an EMBL/GenBank/DDBJ whole genome shotgun (WGS) entry which is preliminary data.</text>
</comment>
<accession>A0A7Y0I0G1</accession>
<evidence type="ECO:0000313" key="2">
    <source>
        <dbReference type="EMBL" id="NMN01285.1"/>
    </source>
</evidence>
<dbReference type="EMBL" id="JAAIIH010000021">
    <property type="protein sequence ID" value="NMN01285.1"/>
    <property type="molecule type" value="Genomic_DNA"/>
</dbReference>
<dbReference type="AlphaFoldDB" id="A0A7Y0I0G1"/>
<gene>
    <name evidence="2" type="ORF">G1C96_1871</name>
</gene>
<evidence type="ECO:0000256" key="1">
    <source>
        <dbReference type="SAM" id="MobiDB-lite"/>
    </source>
</evidence>
<proteinExistence type="predicted"/>
<evidence type="ECO:0000313" key="3">
    <source>
        <dbReference type="Proteomes" id="UP000588277"/>
    </source>
</evidence>
<name>A0A7Y0I0G1_9BIFI</name>
<evidence type="ECO:0008006" key="4">
    <source>
        <dbReference type="Google" id="ProtNLM"/>
    </source>
</evidence>
<dbReference type="RefSeq" id="WP_169276364.1">
    <property type="nucleotide sequence ID" value="NZ_JAAIIH010000021.1"/>
</dbReference>
<reference evidence="2 3" key="1">
    <citation type="submission" date="2020-02" db="EMBL/GenBank/DDBJ databases">
        <title>Characterization of phylogenetic diversity of novel bifidobacterial species isolated in Czech ZOOs.</title>
        <authorList>
            <person name="Lugli G.A."/>
            <person name="Vera N.B."/>
            <person name="Ventura M."/>
        </authorList>
    </citation>
    <scope>NUCLEOTIDE SEQUENCE [LARGE SCALE GENOMIC DNA]</scope>
    <source>
        <strain evidence="2 3">DSM 109958</strain>
    </source>
</reference>
<dbReference type="Proteomes" id="UP000588277">
    <property type="component" value="Unassembled WGS sequence"/>
</dbReference>
<dbReference type="PROSITE" id="PS51257">
    <property type="entry name" value="PROKAR_LIPOPROTEIN"/>
    <property type="match status" value="1"/>
</dbReference>
<keyword evidence="3" id="KW-1185">Reference proteome</keyword>
<protein>
    <recommendedName>
        <fullName evidence="4">Lipoprotein</fullName>
    </recommendedName>
</protein>
<organism evidence="2 3">
    <name type="scientific">Bifidobacterium moraviense</name>
    <dbReference type="NCBI Taxonomy" id="2675323"/>
    <lineage>
        <taxon>Bacteria</taxon>
        <taxon>Bacillati</taxon>
        <taxon>Actinomycetota</taxon>
        <taxon>Actinomycetes</taxon>
        <taxon>Bifidobacteriales</taxon>
        <taxon>Bifidobacteriaceae</taxon>
        <taxon>Bifidobacterium</taxon>
    </lineage>
</organism>
<sequence length="212" mass="21460">MRNHRSHASFSPIAALMAVTLTLGLAACGGYGVSHEDAPERDPASPSTSESTGTSRARLYGSVDELAADSAAVLVGRVDATDVTRDVDGATDFTLATVTVLKAVKGSADADGTVTVRQTGSAAQRTPETLLRTGDVALLFLAESGLPGDQAGQYYVTGAGAGLYEAADGDAAALRSVAPGEAEQAVDAATFNRVDTDSGDTLPATLRIGDLS</sequence>